<evidence type="ECO:0000256" key="7">
    <source>
        <dbReference type="ARBA" id="ARBA00022832"/>
    </source>
</evidence>
<dbReference type="PROSITE" id="PS52004">
    <property type="entry name" value="KS3_2"/>
    <property type="match status" value="2"/>
</dbReference>
<comment type="similarity">
    <text evidence="11">Belongs to the thiolase-like superfamily. Beta-ketoacyl-ACP synthases family.</text>
</comment>
<dbReference type="InterPro" id="IPR016039">
    <property type="entry name" value="Thiolase-like"/>
</dbReference>
<dbReference type="SMART" id="SM00827">
    <property type="entry name" value="PKS_AT"/>
    <property type="match status" value="1"/>
</dbReference>
<feature type="region of interest" description="Disordered" evidence="12">
    <location>
        <begin position="755"/>
        <end position="788"/>
    </location>
</feature>
<proteinExistence type="inferred from homology"/>
<dbReference type="InterPro" id="IPR014031">
    <property type="entry name" value="Ketoacyl_synth_C"/>
</dbReference>
<evidence type="ECO:0000256" key="5">
    <source>
        <dbReference type="ARBA" id="ARBA00022553"/>
    </source>
</evidence>
<comment type="similarity">
    <text evidence="2">Belongs to the thioester dehydratase family. FabA subfamily.</text>
</comment>
<dbReference type="GO" id="GO:0004315">
    <property type="term" value="F:3-oxoacyl-[acyl-carrier-protein] synthase activity"/>
    <property type="evidence" value="ECO:0007669"/>
    <property type="project" value="InterPro"/>
</dbReference>
<dbReference type="InterPro" id="IPR013114">
    <property type="entry name" value="FabA_FabZ"/>
</dbReference>
<dbReference type="SUPFAM" id="SSF52151">
    <property type="entry name" value="FabD/lysophospholipase-like"/>
    <property type="match status" value="1"/>
</dbReference>
<dbReference type="CDD" id="cd01287">
    <property type="entry name" value="FabA"/>
    <property type="match status" value="1"/>
</dbReference>
<evidence type="ECO:0000256" key="10">
    <source>
        <dbReference type="ARBA" id="ARBA00023239"/>
    </source>
</evidence>
<keyword evidence="8" id="KW-0443">Lipid metabolism</keyword>
<dbReference type="InterPro" id="IPR014030">
    <property type="entry name" value="Ketoacyl_synth_N"/>
</dbReference>
<dbReference type="Gene3D" id="3.40.47.10">
    <property type="match status" value="2"/>
</dbReference>
<dbReference type="InterPro" id="IPR010083">
    <property type="entry name" value="FabA"/>
</dbReference>
<dbReference type="InterPro" id="IPR052568">
    <property type="entry name" value="PKS-FAS_Synthase"/>
</dbReference>
<dbReference type="PANTHER" id="PTHR43074">
    <property type="entry name" value="OMEGA-3 POLYUNSATURATED FATTY ACID SYNTHASE PFAB-RELATED"/>
    <property type="match status" value="1"/>
</dbReference>
<dbReference type="Gene3D" id="3.10.129.10">
    <property type="entry name" value="Hotdog Thioesterase"/>
    <property type="match status" value="4"/>
</dbReference>
<gene>
    <name evidence="14" type="ORF">ENQ76_10370</name>
</gene>
<dbReference type="Gene3D" id="3.30.70.250">
    <property type="entry name" value="Malonyl-CoA ACP transacylase, ACP-binding"/>
    <property type="match status" value="1"/>
</dbReference>
<protein>
    <submittedName>
        <fullName evidence="14">Acyltransferase domain-containing protein</fullName>
    </submittedName>
</protein>
<dbReference type="InterPro" id="IPR029069">
    <property type="entry name" value="HotDog_dom_sf"/>
</dbReference>
<dbReference type="InterPro" id="IPR001227">
    <property type="entry name" value="Ac_transferase_dom_sf"/>
</dbReference>
<reference evidence="14" key="1">
    <citation type="journal article" date="2020" name="mSystems">
        <title>Genome- and Community-Level Interaction Insights into Carbon Utilization and Element Cycling Functions of Hydrothermarchaeota in Hydrothermal Sediment.</title>
        <authorList>
            <person name="Zhou Z."/>
            <person name="Liu Y."/>
            <person name="Xu W."/>
            <person name="Pan J."/>
            <person name="Luo Z.H."/>
            <person name="Li M."/>
        </authorList>
    </citation>
    <scope>NUCLEOTIDE SEQUENCE [LARGE SCALE GENOMIC DNA]</scope>
    <source>
        <strain evidence="14">SpSt-339</strain>
    </source>
</reference>
<evidence type="ECO:0000256" key="11">
    <source>
        <dbReference type="RuleBase" id="RU003694"/>
    </source>
</evidence>
<accession>A0A7C2K169</accession>
<dbReference type="InterPro" id="IPR020841">
    <property type="entry name" value="PKS_Beta-ketoAc_synthase_dom"/>
</dbReference>
<keyword evidence="5" id="KW-0597">Phosphoprotein</keyword>
<dbReference type="InterPro" id="IPR018201">
    <property type="entry name" value="Ketoacyl_synth_AS"/>
</dbReference>
<dbReference type="SUPFAM" id="SSF54637">
    <property type="entry name" value="Thioesterase/thiol ester dehydrase-isomerase"/>
    <property type="match status" value="4"/>
</dbReference>
<organism evidence="14">
    <name type="scientific">Schlesneria paludicola</name>
    <dbReference type="NCBI Taxonomy" id="360056"/>
    <lineage>
        <taxon>Bacteria</taxon>
        <taxon>Pseudomonadati</taxon>
        <taxon>Planctomycetota</taxon>
        <taxon>Planctomycetia</taxon>
        <taxon>Planctomycetales</taxon>
        <taxon>Planctomycetaceae</taxon>
        <taxon>Schlesneria</taxon>
    </lineage>
</organism>
<dbReference type="GO" id="GO:0005737">
    <property type="term" value="C:cytoplasm"/>
    <property type="evidence" value="ECO:0007669"/>
    <property type="project" value="InterPro"/>
</dbReference>
<comment type="pathway">
    <text evidence="1">Lipid metabolism; fatty acid biosynthesis.</text>
</comment>
<evidence type="ECO:0000256" key="6">
    <source>
        <dbReference type="ARBA" id="ARBA00022679"/>
    </source>
</evidence>
<dbReference type="UniPathway" id="UPA00094"/>
<dbReference type="Pfam" id="PF02801">
    <property type="entry name" value="Ketoacyl-synt_C"/>
    <property type="match status" value="1"/>
</dbReference>
<evidence type="ECO:0000256" key="12">
    <source>
        <dbReference type="SAM" id="MobiDB-lite"/>
    </source>
</evidence>
<evidence type="ECO:0000256" key="3">
    <source>
        <dbReference type="ARBA" id="ARBA00022450"/>
    </source>
</evidence>
<dbReference type="SUPFAM" id="SSF53901">
    <property type="entry name" value="Thiolase-like"/>
    <property type="match status" value="2"/>
</dbReference>
<dbReference type="PROSITE" id="PS00606">
    <property type="entry name" value="KS3_1"/>
    <property type="match status" value="1"/>
</dbReference>
<feature type="region of interest" description="Disordered" evidence="12">
    <location>
        <begin position="1449"/>
        <end position="1496"/>
    </location>
</feature>
<keyword evidence="7" id="KW-0276">Fatty acid metabolism</keyword>
<dbReference type="GO" id="GO:0006633">
    <property type="term" value="P:fatty acid biosynthetic process"/>
    <property type="evidence" value="ECO:0007669"/>
    <property type="project" value="UniProtKB-UniPathway"/>
</dbReference>
<keyword evidence="9" id="KW-0275">Fatty acid biosynthesis</keyword>
<feature type="domain" description="Ketosynthase family 3 (KS3)" evidence="13">
    <location>
        <begin position="6"/>
        <end position="449"/>
    </location>
</feature>
<dbReference type="PANTHER" id="PTHR43074:SF1">
    <property type="entry name" value="BETA-KETOACYL SYNTHASE FAMILY PROTEIN-RELATED"/>
    <property type="match status" value="1"/>
</dbReference>
<keyword evidence="6 11" id="KW-0808">Transferase</keyword>
<dbReference type="CDD" id="cd00833">
    <property type="entry name" value="PKS"/>
    <property type="match status" value="1"/>
</dbReference>
<keyword evidence="10" id="KW-0456">Lyase</keyword>
<feature type="domain" description="Ketosynthase family 3 (KS3)" evidence="13">
    <location>
        <begin position="485"/>
        <end position="904"/>
    </location>
</feature>
<name>A0A7C2K169_9PLAN</name>
<dbReference type="Gene3D" id="3.40.366.10">
    <property type="entry name" value="Malonyl-Coenzyme A Acyl Carrier Protein, domain 2"/>
    <property type="match status" value="1"/>
</dbReference>
<dbReference type="InterPro" id="IPR016035">
    <property type="entry name" value="Acyl_Trfase/lysoPLipase"/>
</dbReference>
<evidence type="ECO:0000256" key="2">
    <source>
        <dbReference type="ARBA" id="ARBA00006714"/>
    </source>
</evidence>
<feature type="compositionally biased region" description="Pro residues" evidence="12">
    <location>
        <begin position="1368"/>
        <end position="1380"/>
    </location>
</feature>
<keyword evidence="14" id="KW-0012">Acyltransferase</keyword>
<evidence type="ECO:0000313" key="14">
    <source>
        <dbReference type="EMBL" id="HEN15858.1"/>
    </source>
</evidence>
<evidence type="ECO:0000259" key="13">
    <source>
        <dbReference type="PROSITE" id="PS52004"/>
    </source>
</evidence>
<keyword evidence="4" id="KW-0444">Lipid biosynthesis</keyword>
<comment type="caution">
    <text evidence="14">The sequence shown here is derived from an EMBL/GenBank/DDBJ whole genome shotgun (WGS) entry which is preliminary data.</text>
</comment>
<dbReference type="InterPro" id="IPR014043">
    <property type="entry name" value="Acyl_transferase_dom"/>
</dbReference>
<keyword evidence="3" id="KW-0596">Phosphopantetheine</keyword>
<evidence type="ECO:0000256" key="8">
    <source>
        <dbReference type="ARBA" id="ARBA00023098"/>
    </source>
</evidence>
<dbReference type="EMBL" id="DSOK01000293">
    <property type="protein sequence ID" value="HEN15858.1"/>
    <property type="molecule type" value="Genomic_DNA"/>
</dbReference>
<dbReference type="GO" id="GO:0019171">
    <property type="term" value="F:(3R)-hydroxyacyl-[acyl-carrier-protein] dehydratase activity"/>
    <property type="evidence" value="ECO:0007669"/>
    <property type="project" value="InterPro"/>
</dbReference>
<feature type="region of interest" description="Disordered" evidence="12">
    <location>
        <begin position="1350"/>
        <end position="1385"/>
    </location>
</feature>
<dbReference type="Pfam" id="PF07977">
    <property type="entry name" value="FabA"/>
    <property type="match status" value="3"/>
</dbReference>
<evidence type="ECO:0000256" key="1">
    <source>
        <dbReference type="ARBA" id="ARBA00005194"/>
    </source>
</evidence>
<sequence length="2290" mass="247849">MNRPPAERIAIVGLGGVFPGAQSVEQFWHNVARGIDCGRDVPAGRWALSPRHASAAGGWQPDRVYSTWGCYLDEVPDEFPGLSVDREALIGLDPLVRIGLRAAADAVADARRPNVDPARAGVIFGHIVLPTESTSGLSRDLLLRKFAARVLGKRLRDWPVSGWSPDNWSAAALPAAIIARALGWRGTAYTLDAACASSLYALKLAGDELLSHRADVMLAGGLSRPDCQYTQMGFAALQALSKRGRCAPLSAEADGLVVGEGAGLFVLKRLSDALRDGDRIYATIAGIGLSNDRGANLLAPRSEGQLRAMRAAYQQAGWRPGDVDLIECHATGTPVGDAVELDSLHTLWREEAGPPRRCVLGSVKSNVGHLLTAAGGASLMKLLFALQNKTLPPTANFVQPAAALDRGDSPFRVLSQGEPWEPRDLSVPRRAAINAFGFGGINAHVLLEEWDGGTGQAVTPAPLEAPGPLTLTLSPEAGARGPSEDDAIAIVGMAAQVGPWTALRDVQERLFGGRADVAPQPANGWGLESERIGYPIREVRTPLTAFRIPPVELEEMLPQQQLMLQVTAAALDDAGLPRELGDRTGVFVGIGLDPNTTNFHCRWTIAEHAPQWAEQLGLSLDTEQRTAWIRELRDAFGPPLTANRVMGNLGGIVASRLAREFDVGGPSFTVSSDDASGAHALQIAIRALQQHEIDRAIVGAIDLPSDIRRQLASTSSDPPFGDAAVAVIVKRHADAVRDGDRIYAIFPASRERQRPESPTALVVGNPNAPISPLTPTLSPDAGAKEPEKGATRLHVPPFADCGAATGLLQVVQAAVAIHQQVLPPGEWRGDGESRTVPHQFWLRDRHAGPRRALVDVADGVTFTLEEPAMSVEPQDTLERRQPLGAFPAALFVFDGDSAAEIQTAIADFRGLVSKVDSIERFSRTWFRHRPPQRTRRLAATVLASSRDDLHAALDRLSEHIARNEAASEPGLAFDPQPLGHDGKLAFVFPGSGNHFLGMGRELLTAWPEVLRSQDRENERLASQYGPDLIWNGPSTDAIGRDHKRMIFGQVALGTAVCDWLSLFGVRPHAAIGYSLGESAALFGLRIWTDRDEMLARMEQSSLFGSDLTFPFDAARQAWNIPSNDDVPWLSGVIDRPADVVRSAIAGKPQVYLLIVNAPSQCVLGGRREQVEQLVRELDAQFVPLPAPSTVHCDVLRPVETAYTELHRMTTHPPVGITIYSSASGRPYALSRDGCAAAILAQAVDTVNFPQVIEQAYADGVRLFVEIGPGSSCSKMIVEILGDRRHWARPVLPATADPVTHALRVLAELIVQRVPVDLTPLYGTDTALASHREATANGACVVTPTQGAPWNIPGRPAVATPGRRTPAPASAPQPAPAPLPPSRRSAVSAPVIETFPMPARTAAVTTAPPVSAAVADWDDWMTERLAAHEAFLRFSEQVQSLAGEMVLRGETSPSTRAAPPTNSPEPAVVRQTVQSTGRDRWGSPATTNPPPTTVATDPPRALDYDQCLEFAIGSIGQVLGPKFAEIDSFPTRVRLPDVPLMLVDRILAIEGEPLSMTHGRVVTEHDIHPDDWYLDCGRIPTCLAVESGQADLFLSGWLGIDLQTRGLAMYRLLDAVVTFHDALPGPGHTIHYDIRINGFFRQGETYLFRFEFDATVGGRPLLTMRDGCAGFFTMAELAAGQGIVHTALDRQPRPGVRPDDWDDPVPMTVESYTDEQLAALRTGDLAACFGPAFADLPLCQPVTLPSGRLNLVHRVLHLDPSGGKFGLGQIRAEADIHPDDWFLTCHFCDDQVMPGTLMYECCLHTLRIYLLRMGWIGEAGQVAYEPVPGVKSRLKCRGQVLATTQKVWYEVTLKEIGYGSPGVAPPERRADGAPYCLADALMYADGKPIVEITDMSVRLSGLTREDIERLWSGQVEHTGSAAHGTPPVGFAQPLFDTDRITEFAIGKPSKAFGDRYRVFDEDRVIARLPGPPFQFLDRITSIEHCEPWKLAAGGVIEAQYDVPPDAWYFAANRQRRMPFAVLLEAALQPFGWLAAYLGSALTSDVDLSFRNLGGQATQFRDVTPDSGTLTTTVKITRVSQSAGMIIQHYDFDLRSGGEPVYVGNTYFGFFSKQALANQVGIRDAAIYQPTADELARAQSFPVPTELPFPDDRFRMVTQVDALVPAGGPHGLGYIRGSVNVDPSAWFFQAHFYQDPVWPGSLGLESFLQLLKVLAAERWGGSGTSEFSAVALNRPHEWIYRGQVIPRDKTVTVDAVVTAVDDATRTVTAGGFLTVDGRVIYQMKDFTLVCEC</sequence>
<evidence type="ECO:0000256" key="9">
    <source>
        <dbReference type="ARBA" id="ARBA00023160"/>
    </source>
</evidence>
<evidence type="ECO:0000256" key="4">
    <source>
        <dbReference type="ARBA" id="ARBA00022516"/>
    </source>
</evidence>
<dbReference type="SMART" id="SM00825">
    <property type="entry name" value="PKS_KS"/>
    <property type="match status" value="1"/>
</dbReference>
<dbReference type="Pfam" id="PF00109">
    <property type="entry name" value="ketoacyl-synt"/>
    <property type="match status" value="2"/>
</dbReference>